<dbReference type="AlphaFoldDB" id="A0A0E9UZ58"/>
<sequence length="29" mass="3108">MLLIIKLAQSYLDLIINILLCSSTGVSTA</sequence>
<reference evidence="1" key="2">
    <citation type="journal article" date="2015" name="Fish Shellfish Immunol.">
        <title>Early steps in the European eel (Anguilla anguilla)-Vibrio vulnificus interaction in the gills: Role of the RtxA13 toxin.</title>
        <authorList>
            <person name="Callol A."/>
            <person name="Pajuelo D."/>
            <person name="Ebbesson L."/>
            <person name="Teles M."/>
            <person name="MacKenzie S."/>
            <person name="Amaro C."/>
        </authorList>
    </citation>
    <scope>NUCLEOTIDE SEQUENCE</scope>
</reference>
<reference evidence="1" key="1">
    <citation type="submission" date="2014-11" db="EMBL/GenBank/DDBJ databases">
        <authorList>
            <person name="Amaro Gonzalez C."/>
        </authorList>
    </citation>
    <scope>NUCLEOTIDE SEQUENCE</scope>
</reference>
<organism evidence="1">
    <name type="scientific">Anguilla anguilla</name>
    <name type="common">European freshwater eel</name>
    <name type="synonym">Muraena anguilla</name>
    <dbReference type="NCBI Taxonomy" id="7936"/>
    <lineage>
        <taxon>Eukaryota</taxon>
        <taxon>Metazoa</taxon>
        <taxon>Chordata</taxon>
        <taxon>Craniata</taxon>
        <taxon>Vertebrata</taxon>
        <taxon>Euteleostomi</taxon>
        <taxon>Actinopterygii</taxon>
        <taxon>Neopterygii</taxon>
        <taxon>Teleostei</taxon>
        <taxon>Anguilliformes</taxon>
        <taxon>Anguillidae</taxon>
        <taxon>Anguilla</taxon>
    </lineage>
</organism>
<proteinExistence type="predicted"/>
<dbReference type="EMBL" id="GBXM01037541">
    <property type="protein sequence ID" value="JAH71036.1"/>
    <property type="molecule type" value="Transcribed_RNA"/>
</dbReference>
<name>A0A0E9UZ58_ANGAN</name>
<evidence type="ECO:0000313" key="1">
    <source>
        <dbReference type="EMBL" id="JAH71036.1"/>
    </source>
</evidence>
<protein>
    <submittedName>
        <fullName evidence="1">Uncharacterized protein</fullName>
    </submittedName>
</protein>
<accession>A0A0E9UZ58</accession>